<dbReference type="SUPFAM" id="SSF50156">
    <property type="entry name" value="PDZ domain-like"/>
    <property type="match status" value="1"/>
</dbReference>
<dbReference type="AlphaFoldDB" id="A0A9B7HZU2"/>
<feature type="compositionally biased region" description="Basic and acidic residues" evidence="1">
    <location>
        <begin position="96"/>
        <end position="115"/>
    </location>
</feature>
<feature type="compositionally biased region" description="Basic and acidic residues" evidence="1">
    <location>
        <begin position="230"/>
        <end position="241"/>
    </location>
</feature>
<gene>
    <name evidence="5" type="primary">LOC100643293</name>
</gene>
<dbReference type="RefSeq" id="XP_020720632.2">
    <property type="nucleotide sequence ID" value="XM_020864973.2"/>
</dbReference>
<reference evidence="5" key="1">
    <citation type="submission" date="2025-08" db="UniProtKB">
        <authorList>
            <consortium name="RefSeq"/>
        </authorList>
    </citation>
    <scope>IDENTIFICATION</scope>
</reference>
<organism evidence="4 5">
    <name type="scientific">Bombus terrestris</name>
    <name type="common">Buff-tailed bumblebee</name>
    <name type="synonym">Apis terrestris</name>
    <dbReference type="NCBI Taxonomy" id="30195"/>
    <lineage>
        <taxon>Eukaryota</taxon>
        <taxon>Metazoa</taxon>
        <taxon>Ecdysozoa</taxon>
        <taxon>Arthropoda</taxon>
        <taxon>Hexapoda</taxon>
        <taxon>Insecta</taxon>
        <taxon>Pterygota</taxon>
        <taxon>Neoptera</taxon>
        <taxon>Endopterygota</taxon>
        <taxon>Hymenoptera</taxon>
        <taxon>Apocrita</taxon>
        <taxon>Aculeata</taxon>
        <taxon>Apoidea</taxon>
        <taxon>Anthophila</taxon>
        <taxon>Apidae</taxon>
        <taxon>Bombus</taxon>
        <taxon>Bombus</taxon>
    </lineage>
</organism>
<keyword evidence="2" id="KW-0472">Membrane</keyword>
<proteinExistence type="predicted"/>
<dbReference type="Gene3D" id="2.30.42.10">
    <property type="match status" value="1"/>
</dbReference>
<evidence type="ECO:0000256" key="1">
    <source>
        <dbReference type="SAM" id="MobiDB-lite"/>
    </source>
</evidence>
<dbReference type="InterPro" id="IPR001478">
    <property type="entry name" value="PDZ"/>
</dbReference>
<accession>A0A9B7HZU2</accession>
<name>A0A9B7HZU2_BOMTE</name>
<dbReference type="InterPro" id="IPR036034">
    <property type="entry name" value="PDZ_sf"/>
</dbReference>
<evidence type="ECO:0000256" key="2">
    <source>
        <dbReference type="SAM" id="Phobius"/>
    </source>
</evidence>
<evidence type="ECO:0000259" key="3">
    <source>
        <dbReference type="PROSITE" id="PS50106"/>
    </source>
</evidence>
<protein>
    <submittedName>
        <fullName evidence="5">Uncharacterized protein LOC100643293 isoform X2</fullName>
    </submittedName>
</protein>
<feature type="region of interest" description="Disordered" evidence="1">
    <location>
        <begin position="191"/>
        <end position="215"/>
    </location>
</feature>
<sequence length="786" mass="89809">MGLKVGDVVVRLNDQPISSLTHGQAHEELMRAGNNFVLGVQREEDSLKAVEALSEENIVPYKIPLADLPPVFPEKILKEETVIERHEEITCEVKPGEEEVKPEVEPLPDKPKDANSEIVPNQNLTDDEIAQLILEEEELLTDKGVLGVNFKKLKPRVTALKQSKVIEELQNIATAEPPLVEQLRRTSVFLQKPQRPIPTPRKKQEEQEETEVESYKVVIKKQKKRSVTDRLLEKGLLKPEDASTPEPPTPEVNMENIEMETKIEGNDSSIVLSIPLDDSLCSQQTLEPIVARSTVSSSPCLELPIEICQSQSSLDIEPETCTNLVSDVTSPVQLSKRREKVALARRAPNKCKLKSFCTRGHYFRRCLFGKKSHGDVKKAIKVKPSFRGRFQESGAVRSSGRSMEQLQQLPRRYSIEKSSKSRIKGRYLETYLKREDNWMRRMIDGLFEKTDSFSSSKLFDRLLSNRRISLRKTRYAEKILVRSGNFVTVRLRSDILRCFKQGYSTVIGNSIKPKSQIDKRLYFKGHYIRRILSRNLVRLINYVKDAACLKDVGRKDRRRSSTTIKTKGRYLETYLFENVLFDLQDLRDRFSARSTVVSSRKKFFARTRYVERILKNHLDALGLIVNYIRCQVVRGISDSSVVIPGCSSLNSRQTDAPVSSMKEDDVLSNLIRSSKDFISAEVFHRGSRRLSRSSRGSISAGSSNISDTFGSYLFNWLPTKLTRESADRTINDKKMIQDNDRDGRRLSFVPTILYEGLTNRIDVDFTRLVAYAFVPCTSIILLYMYK</sequence>
<evidence type="ECO:0000313" key="4">
    <source>
        <dbReference type="Proteomes" id="UP000835206"/>
    </source>
</evidence>
<feature type="region of interest" description="Disordered" evidence="1">
    <location>
        <begin position="230"/>
        <end position="255"/>
    </location>
</feature>
<feature type="transmembrane region" description="Helical" evidence="2">
    <location>
        <begin position="768"/>
        <end position="785"/>
    </location>
</feature>
<evidence type="ECO:0000313" key="5">
    <source>
        <dbReference type="RefSeq" id="XP_020720632.2"/>
    </source>
</evidence>
<dbReference type="GeneID" id="100643293"/>
<keyword evidence="4" id="KW-1185">Reference proteome</keyword>
<keyword evidence="2" id="KW-1133">Transmembrane helix</keyword>
<feature type="region of interest" description="Disordered" evidence="1">
    <location>
        <begin position="96"/>
        <end position="119"/>
    </location>
</feature>
<feature type="domain" description="PDZ" evidence="3">
    <location>
        <begin position="1"/>
        <end position="44"/>
    </location>
</feature>
<dbReference type="PROSITE" id="PS50106">
    <property type="entry name" value="PDZ"/>
    <property type="match status" value="1"/>
</dbReference>
<dbReference type="Proteomes" id="UP000835206">
    <property type="component" value="Chromosome 10"/>
</dbReference>
<keyword evidence="2" id="KW-0812">Transmembrane</keyword>